<dbReference type="PANTHER" id="PTHR33361:SF2">
    <property type="entry name" value="DUF885 DOMAIN-CONTAINING PROTEIN"/>
    <property type="match status" value="1"/>
</dbReference>
<feature type="compositionally biased region" description="Low complexity" evidence="1">
    <location>
        <begin position="77"/>
        <end position="90"/>
    </location>
</feature>
<dbReference type="Proteomes" id="UP000515163">
    <property type="component" value="Unplaced"/>
</dbReference>
<feature type="transmembrane region" description="Helical" evidence="2">
    <location>
        <begin position="32"/>
        <end position="49"/>
    </location>
</feature>
<gene>
    <name evidence="4" type="primary">LOC116291787</name>
</gene>
<dbReference type="Pfam" id="PF05960">
    <property type="entry name" value="DUF885"/>
    <property type="match status" value="1"/>
</dbReference>
<keyword evidence="2" id="KW-0472">Membrane</keyword>
<dbReference type="KEGG" id="aten:116291787"/>
<protein>
    <submittedName>
        <fullName evidence="4">Uncharacterized protein LOC116291787</fullName>
    </submittedName>
</protein>
<sequence>MEEDKVRTNDYQETHFLLINKHVGERKSAKRMVGLVGMAILIGFVLFSAENYLTASDHGRDTTRQQSGLVRPRMRRQTQNTTTTSPATDDSCAFSEEAKRAGIPKFINKIRDVYVKAYPYVVLYREDMSVEQMRRTYSHYDPRPSKLKALTDSSIALAKELEEIKVNKRLLKIRERRMLALAKHFLEHHFGSPFRDNYYAGAWMSGPGSQCTRDGIAYVRLQVATIFLLFQPSNSEVLEDVFASLRRTGEGITQYHANVRRGIRSGMVNTETECKAGLRCLQSLYFGFGRERNNGNAILGWFVPDNYAFNMTRFLSSLRANKTTVNQWREKYNSTLRNSVLRLLVERIGKPLNDLIYYLENEHHLYCVPDNVIHGLASRPVRYVYFNGTRTNERTKMYLERGEILYGSSSYNMVLSYFTTLSYTPAEIHKMGWRMLRQLYPQAIQIAQNITGIKDESIAVKEFKKYINRPEMFLNEKPFPANESDERAHQICSSMRDAERFCPVRYAAMQKWFKIAREGMNHIEPLLTDLFYHLPGPKKTTPSCPVDVSISFDPSAGVQSYHRSQSWCPSPAQYNLPFFVDRMGPKYAEWSVSAHEARPGHHLQLQGYEENFSDTCPSSLDLLDDQQFTAFSEGWAMYAENPLAAKDIDLFKNHPLKWYGMLKAQIWRALRLIIDTGLHYKYMTRDQAVQMFHEYLWESSDITEKEINRYQSWAGQAASYMTGQLAIWSMRKDAERRLGTKFNLKEFHYQVLSHGQAPLNFIKEHVETYVDCTLDRSKPGCKEILKEDKPVLSNSTRAEIRRRKMNKKRIWKLKKHLQHLQHSQTFYF</sequence>
<dbReference type="GeneID" id="116291787"/>
<dbReference type="OrthoDB" id="5959877at2759"/>
<organism evidence="3 4">
    <name type="scientific">Actinia tenebrosa</name>
    <name type="common">Australian red waratah sea anemone</name>
    <dbReference type="NCBI Taxonomy" id="6105"/>
    <lineage>
        <taxon>Eukaryota</taxon>
        <taxon>Metazoa</taxon>
        <taxon>Cnidaria</taxon>
        <taxon>Anthozoa</taxon>
        <taxon>Hexacorallia</taxon>
        <taxon>Actiniaria</taxon>
        <taxon>Actiniidae</taxon>
        <taxon>Actinia</taxon>
    </lineage>
</organism>
<evidence type="ECO:0000256" key="2">
    <source>
        <dbReference type="SAM" id="Phobius"/>
    </source>
</evidence>
<dbReference type="InterPro" id="IPR010281">
    <property type="entry name" value="DUF885"/>
</dbReference>
<keyword evidence="3" id="KW-1185">Reference proteome</keyword>
<evidence type="ECO:0000313" key="3">
    <source>
        <dbReference type="Proteomes" id="UP000515163"/>
    </source>
</evidence>
<evidence type="ECO:0000313" key="4">
    <source>
        <dbReference type="RefSeq" id="XP_031554857.1"/>
    </source>
</evidence>
<evidence type="ECO:0000256" key="1">
    <source>
        <dbReference type="SAM" id="MobiDB-lite"/>
    </source>
</evidence>
<proteinExistence type="predicted"/>
<dbReference type="RefSeq" id="XP_031554857.1">
    <property type="nucleotide sequence ID" value="XM_031698997.1"/>
</dbReference>
<reference evidence="4" key="1">
    <citation type="submission" date="2025-08" db="UniProtKB">
        <authorList>
            <consortium name="RefSeq"/>
        </authorList>
    </citation>
    <scope>IDENTIFICATION</scope>
    <source>
        <tissue evidence="4">Tentacle</tissue>
    </source>
</reference>
<dbReference type="PANTHER" id="PTHR33361">
    <property type="entry name" value="GLR0591 PROTEIN"/>
    <property type="match status" value="1"/>
</dbReference>
<keyword evidence="2" id="KW-1133">Transmembrane helix</keyword>
<accession>A0A6P8HQE1</accession>
<feature type="region of interest" description="Disordered" evidence="1">
    <location>
        <begin position="58"/>
        <end position="90"/>
    </location>
</feature>
<name>A0A6P8HQE1_ACTTE</name>
<dbReference type="AlphaFoldDB" id="A0A6P8HQE1"/>
<dbReference type="InParanoid" id="A0A6P8HQE1"/>
<keyword evidence="2" id="KW-0812">Transmembrane</keyword>